<organism evidence="1">
    <name type="scientific">hydrothermal vent metagenome</name>
    <dbReference type="NCBI Taxonomy" id="652676"/>
    <lineage>
        <taxon>unclassified sequences</taxon>
        <taxon>metagenomes</taxon>
        <taxon>ecological metagenomes</taxon>
    </lineage>
</organism>
<gene>
    <name evidence="1" type="ORF">MNBD_ALPHA06-1645</name>
</gene>
<reference evidence="1" key="1">
    <citation type="submission" date="2018-06" db="EMBL/GenBank/DDBJ databases">
        <authorList>
            <person name="Zhirakovskaya E."/>
        </authorList>
    </citation>
    <scope>NUCLEOTIDE SEQUENCE</scope>
</reference>
<sequence length="25" mass="2782">MKPYKAEIFGPIGPQARLHPAYALL</sequence>
<accession>A0A3B0R2I8</accession>
<dbReference type="EMBL" id="UOEE01000001">
    <property type="protein sequence ID" value="VAV86549.1"/>
    <property type="molecule type" value="Genomic_DNA"/>
</dbReference>
<evidence type="ECO:0000313" key="1">
    <source>
        <dbReference type="EMBL" id="VAV86549.1"/>
    </source>
</evidence>
<feature type="non-terminal residue" evidence="1">
    <location>
        <position position="25"/>
    </location>
</feature>
<protein>
    <submittedName>
        <fullName evidence="1">Uncharacterized protein</fullName>
    </submittedName>
</protein>
<name>A0A3B0R2I8_9ZZZZ</name>
<dbReference type="AlphaFoldDB" id="A0A3B0R2I8"/>
<proteinExistence type="predicted"/>